<evidence type="ECO:0000259" key="2">
    <source>
        <dbReference type="Pfam" id="PF14237"/>
    </source>
</evidence>
<feature type="domain" description="GYF" evidence="2">
    <location>
        <begin position="152"/>
        <end position="200"/>
    </location>
</feature>
<sequence>MSESLPGTSDDANERKPTIRKIRIHKIRPNSAGSNILNEIEVKDRNRDIDRRIAELIPGIADLSVSSTSMSQALSTASDIRRQRMEKEAAHRDELMELSNIFDMSIPNPVDYKMPEEPWSQQLRPPVRKIVLSPYQYEMINYQRMLLRKNIWYYRDRMSIPRGPCPLHVLKDAWVQGCIDENTLVWGQGLYDWLPAKNVKLLLPMIRTPEVRLGAWIKRTFSLKPALNRIRESRKEFRGNPDDPDSFSKQVDAMR</sequence>
<evidence type="ECO:0000256" key="1">
    <source>
        <dbReference type="SAM" id="MobiDB-lite"/>
    </source>
</evidence>
<dbReference type="PANTHER" id="PTHR37755">
    <property type="entry name" value="PROTEIN TIC 56, CHLOROPLASTIC"/>
    <property type="match status" value="1"/>
</dbReference>
<dbReference type="GO" id="GO:0009706">
    <property type="term" value="C:chloroplast inner membrane"/>
    <property type="evidence" value="ECO:0007669"/>
    <property type="project" value="TreeGrafter"/>
</dbReference>
<dbReference type="AlphaFoldDB" id="A0A250XH42"/>
<dbReference type="InterPro" id="IPR037471">
    <property type="entry name" value="TIC56"/>
</dbReference>
<dbReference type="GO" id="GO:0045037">
    <property type="term" value="P:protein import into chloroplast stroma"/>
    <property type="evidence" value="ECO:0007669"/>
    <property type="project" value="TreeGrafter"/>
</dbReference>
<keyword evidence="4" id="KW-1185">Reference proteome</keyword>
<evidence type="ECO:0000313" key="3">
    <source>
        <dbReference type="EMBL" id="GAX82110.1"/>
    </source>
</evidence>
<proteinExistence type="predicted"/>
<dbReference type="Pfam" id="PF14237">
    <property type="entry name" value="GYF_2"/>
    <property type="match status" value="1"/>
</dbReference>
<gene>
    <name evidence="3" type="ORF">CEUSTIGMA_g9538.t1</name>
</gene>
<evidence type="ECO:0000313" key="4">
    <source>
        <dbReference type="Proteomes" id="UP000232323"/>
    </source>
</evidence>
<protein>
    <recommendedName>
        <fullName evidence="2">GYF domain-containing protein</fullName>
    </recommendedName>
</protein>
<dbReference type="Proteomes" id="UP000232323">
    <property type="component" value="Unassembled WGS sequence"/>
</dbReference>
<feature type="region of interest" description="Disordered" evidence="1">
    <location>
        <begin position="234"/>
        <end position="255"/>
    </location>
</feature>
<accession>A0A250XH42</accession>
<name>A0A250XH42_9CHLO</name>
<organism evidence="3 4">
    <name type="scientific">Chlamydomonas eustigma</name>
    <dbReference type="NCBI Taxonomy" id="1157962"/>
    <lineage>
        <taxon>Eukaryota</taxon>
        <taxon>Viridiplantae</taxon>
        <taxon>Chlorophyta</taxon>
        <taxon>core chlorophytes</taxon>
        <taxon>Chlorophyceae</taxon>
        <taxon>CS clade</taxon>
        <taxon>Chlamydomonadales</taxon>
        <taxon>Chlamydomonadaceae</taxon>
        <taxon>Chlamydomonas</taxon>
    </lineage>
</organism>
<dbReference type="STRING" id="1157962.A0A250XH42"/>
<dbReference type="InterPro" id="IPR025640">
    <property type="entry name" value="GYF_2"/>
</dbReference>
<dbReference type="EMBL" id="BEGY01000075">
    <property type="protein sequence ID" value="GAX82110.1"/>
    <property type="molecule type" value="Genomic_DNA"/>
</dbReference>
<dbReference type="PANTHER" id="PTHR37755:SF1">
    <property type="entry name" value="PROTEIN TIC 56, CHLOROPLASTIC"/>
    <property type="match status" value="1"/>
</dbReference>
<reference evidence="3 4" key="1">
    <citation type="submission" date="2017-08" db="EMBL/GenBank/DDBJ databases">
        <title>Acidophilic green algal genome provides insights into adaptation to an acidic environment.</title>
        <authorList>
            <person name="Hirooka S."/>
            <person name="Hirose Y."/>
            <person name="Kanesaki Y."/>
            <person name="Higuchi S."/>
            <person name="Fujiwara T."/>
            <person name="Onuma R."/>
            <person name="Era A."/>
            <person name="Ohbayashi R."/>
            <person name="Uzuka A."/>
            <person name="Nozaki H."/>
            <person name="Yoshikawa H."/>
            <person name="Miyagishima S.Y."/>
        </authorList>
    </citation>
    <scope>NUCLEOTIDE SEQUENCE [LARGE SCALE GENOMIC DNA]</scope>
    <source>
        <strain evidence="3 4">NIES-2499</strain>
    </source>
</reference>
<comment type="caution">
    <text evidence="3">The sequence shown here is derived from an EMBL/GenBank/DDBJ whole genome shotgun (WGS) entry which is preliminary data.</text>
</comment>
<dbReference type="OrthoDB" id="523541at2759"/>